<dbReference type="Gene3D" id="2.40.10.120">
    <property type="match status" value="1"/>
</dbReference>
<dbReference type="EMBL" id="OZ075118">
    <property type="protein sequence ID" value="CAL5084898.1"/>
    <property type="molecule type" value="Genomic_DNA"/>
</dbReference>
<dbReference type="PANTHER" id="PTHR47389:SF8">
    <property type="entry name" value="EXPRESSED PROTEIN"/>
    <property type="match status" value="1"/>
</dbReference>
<evidence type="ECO:0000313" key="2">
    <source>
        <dbReference type="Proteomes" id="UP001497457"/>
    </source>
</evidence>
<name>A0ABC9FZN9_9POAL</name>
<dbReference type="Gene3D" id="2.30.42.10">
    <property type="match status" value="1"/>
</dbReference>
<dbReference type="Proteomes" id="UP001497457">
    <property type="component" value="Chromosome 8b"/>
</dbReference>
<evidence type="ECO:0000313" key="1">
    <source>
        <dbReference type="EMBL" id="CAL5084898.1"/>
    </source>
</evidence>
<proteinExistence type="predicted"/>
<sequence length="301" mass="33689">MHDGQRLPPCTGIVIKTPDSSVHDAIIVTCSRVVSETGEKLHPLPKLTVCLADKETILDAELIHYNYHYDIALLRVSPCFPLEIPSFGQGPEYGQEVFVLARDEEVSLRVRRGEIQWLEESDIIRRDYYMFLSCEIPEGGSGGMAIDHNGKVRGMSFHCGPDSAVLSISTIVTCVDMFMQFSRIARPILGFGIRTVALLDVELQEEITNFGIKNGFIVGMVYGSDAENHGIERGNVITSINGQSALTLPQLEDFLLSFGWEYLQDNSISMKHFKLEVCDLKIRRTREINLPARFCDAAEEC</sequence>
<dbReference type="Pfam" id="PF13365">
    <property type="entry name" value="Trypsin_2"/>
    <property type="match status" value="1"/>
</dbReference>
<keyword evidence="2" id="KW-1185">Reference proteome</keyword>
<gene>
    <name evidence="1" type="ORF">URODEC1_LOCUS110816</name>
</gene>
<accession>A0ABC9FZN9</accession>
<dbReference type="InterPro" id="IPR036034">
    <property type="entry name" value="PDZ_sf"/>
</dbReference>
<evidence type="ECO:0008006" key="3">
    <source>
        <dbReference type="Google" id="ProtNLM"/>
    </source>
</evidence>
<dbReference type="SUPFAM" id="SSF50494">
    <property type="entry name" value="Trypsin-like serine proteases"/>
    <property type="match status" value="1"/>
</dbReference>
<dbReference type="PANTHER" id="PTHR47389">
    <property type="entry name" value="OS09G0436400 PROTEIN"/>
    <property type="match status" value="1"/>
</dbReference>
<dbReference type="InterPro" id="IPR009003">
    <property type="entry name" value="Peptidase_S1_PA"/>
</dbReference>
<organism evidence="1 2">
    <name type="scientific">Urochloa decumbens</name>
    <dbReference type="NCBI Taxonomy" id="240449"/>
    <lineage>
        <taxon>Eukaryota</taxon>
        <taxon>Viridiplantae</taxon>
        <taxon>Streptophyta</taxon>
        <taxon>Embryophyta</taxon>
        <taxon>Tracheophyta</taxon>
        <taxon>Spermatophyta</taxon>
        <taxon>Magnoliopsida</taxon>
        <taxon>Liliopsida</taxon>
        <taxon>Poales</taxon>
        <taxon>Poaceae</taxon>
        <taxon>PACMAD clade</taxon>
        <taxon>Panicoideae</taxon>
        <taxon>Panicodae</taxon>
        <taxon>Paniceae</taxon>
        <taxon>Melinidinae</taxon>
        <taxon>Urochloa</taxon>
    </lineage>
</organism>
<dbReference type="SUPFAM" id="SSF50156">
    <property type="entry name" value="PDZ domain-like"/>
    <property type="match status" value="1"/>
</dbReference>
<protein>
    <recommendedName>
        <fullName evidence="3">PDZ domain-containing protein</fullName>
    </recommendedName>
</protein>
<dbReference type="AlphaFoldDB" id="A0ABC9FZN9"/>
<reference evidence="1" key="1">
    <citation type="submission" date="2024-10" db="EMBL/GenBank/DDBJ databases">
        <authorList>
            <person name="Ryan C."/>
        </authorList>
    </citation>
    <scope>NUCLEOTIDE SEQUENCE [LARGE SCALE GENOMIC DNA]</scope>
</reference>